<reference evidence="3" key="1">
    <citation type="journal article" date="2020" name="Nature">
        <title>Giant virus diversity and host interactions through global metagenomics.</title>
        <authorList>
            <person name="Schulz F."/>
            <person name="Roux S."/>
            <person name="Paez-Espino D."/>
            <person name="Jungbluth S."/>
            <person name="Walsh D.A."/>
            <person name="Denef V.J."/>
            <person name="McMahon K.D."/>
            <person name="Konstantinidis K.T."/>
            <person name="Eloe-Fadrosh E.A."/>
            <person name="Kyrpides N.C."/>
            <person name="Woyke T."/>
        </authorList>
    </citation>
    <scope>NUCLEOTIDE SEQUENCE</scope>
    <source>
        <strain evidence="3">GVMAG-S-ERX555907-102</strain>
    </source>
</reference>
<evidence type="ECO:0000256" key="1">
    <source>
        <dbReference type="SAM" id="Coils"/>
    </source>
</evidence>
<dbReference type="AlphaFoldDB" id="A0A6C0L0Y9"/>
<protein>
    <submittedName>
        <fullName evidence="3">Uncharacterized protein</fullName>
    </submittedName>
</protein>
<evidence type="ECO:0000256" key="2">
    <source>
        <dbReference type="SAM" id="MobiDB-lite"/>
    </source>
</evidence>
<feature type="coiled-coil region" evidence="1">
    <location>
        <begin position="389"/>
        <end position="423"/>
    </location>
</feature>
<accession>A0A6C0L0Y9</accession>
<dbReference type="EMBL" id="MN741012">
    <property type="protein sequence ID" value="QHU22587.1"/>
    <property type="molecule type" value="Genomic_DNA"/>
</dbReference>
<organism evidence="3">
    <name type="scientific">viral metagenome</name>
    <dbReference type="NCBI Taxonomy" id="1070528"/>
    <lineage>
        <taxon>unclassified sequences</taxon>
        <taxon>metagenomes</taxon>
        <taxon>organismal metagenomes</taxon>
    </lineage>
</organism>
<name>A0A6C0L0Y9_9ZZZZ</name>
<sequence length="553" mass="65094">MTEPNINALHANSLLQSIINIIDQKSFWEKHYFNLIKLEDDETKTYQKHDPLNQLSITEFLKFEKKVYGFTENADAQFKNTLEQLEEIEKFIPRVFNFKERLKLTLCAVCHMDIDGRNVDLNGLFKKFENLKLTMKTTLKNQAQEPSNKSGENKNGLLEVYRKKKEEVENTLQQHAKMVKKSSEKRTTMIKKRLETPRSKRMNGPQTGGSASDESYILINELFGENKNYVEFFNKAYQKLGDDEDNTNAIRGELFQHLSKLAFSNMNKRNDHHKLKTLNDAFIQFIDKQQEENLSKINEKIKALIKKPDFGFNNYKEYLKDFYDSSREPINENKNKLCPKTKEEFDDIYKGTPVYDFVEEKVANGNKNSSFDSQSRFNTYNKKIFEYMYAKILKEGKYLEEAIKEQEKELASKNRERDDIETEFLDEKNPLLRMFLMLVFECIHCLSDKSFIAPEKFWEHLEQNIGNGISIEDETFMGNDSLFTYLETELKKREDGEETVEDGEETVEDGEEKGEEGEEKGEKEEKGQGIKDKIKRLINKAKLIYLLQNYYYF</sequence>
<feature type="compositionally biased region" description="Basic and acidic residues" evidence="2">
    <location>
        <begin position="520"/>
        <end position="529"/>
    </location>
</feature>
<evidence type="ECO:0000313" key="3">
    <source>
        <dbReference type="EMBL" id="QHU22587.1"/>
    </source>
</evidence>
<feature type="coiled-coil region" evidence="1">
    <location>
        <begin position="158"/>
        <end position="185"/>
    </location>
</feature>
<keyword evidence="1" id="KW-0175">Coiled coil</keyword>
<feature type="region of interest" description="Disordered" evidence="2">
    <location>
        <begin position="493"/>
        <end position="529"/>
    </location>
</feature>
<proteinExistence type="predicted"/>
<feature type="compositionally biased region" description="Acidic residues" evidence="2">
    <location>
        <begin position="496"/>
        <end position="519"/>
    </location>
</feature>